<proteinExistence type="predicted"/>
<feature type="compositionally biased region" description="Polar residues" evidence="1">
    <location>
        <begin position="277"/>
        <end position="287"/>
    </location>
</feature>
<dbReference type="RefSeq" id="XP_016583887.1">
    <property type="nucleotide sequence ID" value="XM_016728106.1"/>
</dbReference>
<reference evidence="2 3" key="2">
    <citation type="journal article" date="2015" name="Eukaryot. Cell">
        <title>Asexual propagation of a virulent clone complex in a human and feline outbreak of sporotrichosis.</title>
        <authorList>
            <person name="Teixeira Mde M."/>
            <person name="Rodrigues A.M."/>
            <person name="Tsui C.K."/>
            <person name="de Almeida L.G."/>
            <person name="Van Diepeningen A.D."/>
            <person name="van den Ende B.G."/>
            <person name="Fernandes G.F."/>
            <person name="Kano R."/>
            <person name="Hamelin R.C."/>
            <person name="Lopes-Bezerra L.M."/>
            <person name="Vasconcelos A.T."/>
            <person name="de Hoog S."/>
            <person name="de Camargo Z.P."/>
            <person name="Felipe M.S."/>
        </authorList>
    </citation>
    <scope>NUCLEOTIDE SEQUENCE [LARGE SCALE GENOMIC DNA]</scope>
    <source>
        <strain evidence="2 3">1099-18</strain>
    </source>
</reference>
<dbReference type="OrthoDB" id="5425061at2759"/>
<dbReference type="GeneID" id="27663383"/>
<dbReference type="EMBL" id="AXCR01000011">
    <property type="protein sequence ID" value="KJR81211.1"/>
    <property type="molecule type" value="Genomic_DNA"/>
</dbReference>
<organism evidence="2 3">
    <name type="scientific">Sporothrix schenckii 1099-18</name>
    <dbReference type="NCBI Taxonomy" id="1397361"/>
    <lineage>
        <taxon>Eukaryota</taxon>
        <taxon>Fungi</taxon>
        <taxon>Dikarya</taxon>
        <taxon>Ascomycota</taxon>
        <taxon>Pezizomycotina</taxon>
        <taxon>Sordariomycetes</taxon>
        <taxon>Sordariomycetidae</taxon>
        <taxon>Ophiostomatales</taxon>
        <taxon>Ophiostomataceae</taxon>
        <taxon>Sporothrix</taxon>
    </lineage>
</organism>
<feature type="compositionally biased region" description="Basic residues" evidence="1">
    <location>
        <begin position="103"/>
        <end position="115"/>
    </location>
</feature>
<feature type="compositionally biased region" description="Basic residues" evidence="1">
    <location>
        <begin position="307"/>
        <end position="320"/>
    </location>
</feature>
<feature type="compositionally biased region" description="Acidic residues" evidence="1">
    <location>
        <begin position="82"/>
        <end position="92"/>
    </location>
</feature>
<comment type="caution">
    <text evidence="2">The sequence shown here is derived from an EMBL/GenBank/DDBJ whole genome shotgun (WGS) entry which is preliminary data.</text>
</comment>
<feature type="compositionally biased region" description="Basic and acidic residues" evidence="1">
    <location>
        <begin position="11"/>
        <end position="35"/>
    </location>
</feature>
<gene>
    <name evidence="2" type="ORF">SPSK_01175</name>
</gene>
<sequence>MAYLMNHTRAVRREDLAREADEHADGNSAPRRVEYDGAGDEEVAAARAALDAYVKSSLKLEFDVPPQPTPSKTVVSSANDKDIEDAGDDESTDSSNDGGTQRGSRKGRKTQRQRSKKDEAASKTICGTTEFAFRMFSGSGNAAVPVQSTDTSTETISTNAAVAPTPVVLLDDGDGSELLGPGGLLNPPRPLSFYLAGEPSSEALARYCQIAVSGEDILKASREARAWGWEVTWRARTVVQAPSKTAMRALLANALPPDGVAALPENLTLAFASAPNTVPSWASSQSPEPIGTLPLLPQASDTPETKPKHRRPGKRQRIILRKREQDRREKAAKAVARALSKEDHLMEKKKRLNRIKKMRRREKKRAAKGGEGVDGGGDDSSDDFRAN</sequence>
<name>A0A0F2LZ92_SPOSC</name>
<evidence type="ECO:0000313" key="2">
    <source>
        <dbReference type="EMBL" id="KJR81211.1"/>
    </source>
</evidence>
<reference evidence="2 3" key="1">
    <citation type="journal article" date="2014" name="BMC Genomics">
        <title>Comparative genomics of the major fungal agents of human and animal Sporotrichosis: Sporothrix schenckii and Sporothrix brasiliensis.</title>
        <authorList>
            <person name="Teixeira M.M."/>
            <person name="de Almeida L.G."/>
            <person name="Kubitschek-Barreira P."/>
            <person name="Alves F.L."/>
            <person name="Kioshima E.S."/>
            <person name="Abadio A.K."/>
            <person name="Fernandes L."/>
            <person name="Derengowski L.S."/>
            <person name="Ferreira K.S."/>
            <person name="Souza R.C."/>
            <person name="Ruiz J.C."/>
            <person name="de Andrade N.C."/>
            <person name="Paes H.C."/>
            <person name="Nicola A.M."/>
            <person name="Albuquerque P."/>
            <person name="Gerber A.L."/>
            <person name="Martins V.P."/>
            <person name="Peconick L.D."/>
            <person name="Neto A.V."/>
            <person name="Chaucanez C.B."/>
            <person name="Silva P.A."/>
            <person name="Cunha O.L."/>
            <person name="de Oliveira F.F."/>
            <person name="dos Santos T.C."/>
            <person name="Barros A.L."/>
            <person name="Soares M.A."/>
            <person name="de Oliveira L.M."/>
            <person name="Marini M.M."/>
            <person name="Villalobos-Duno H."/>
            <person name="Cunha M.M."/>
            <person name="de Hoog S."/>
            <person name="da Silveira J.F."/>
            <person name="Henrissat B."/>
            <person name="Nino-Vega G.A."/>
            <person name="Cisalpino P.S."/>
            <person name="Mora-Montes H.M."/>
            <person name="Almeida S.R."/>
            <person name="Stajich J.E."/>
            <person name="Lopes-Bezerra L.M."/>
            <person name="Vasconcelos A.T."/>
            <person name="Felipe M.S."/>
        </authorList>
    </citation>
    <scope>NUCLEOTIDE SEQUENCE [LARGE SCALE GENOMIC DNA]</scope>
    <source>
        <strain evidence="2 3">1099-18</strain>
    </source>
</reference>
<dbReference type="AlphaFoldDB" id="A0A0F2LZ92"/>
<feature type="compositionally biased region" description="Basic residues" evidence="1">
    <location>
        <begin position="347"/>
        <end position="367"/>
    </location>
</feature>
<dbReference type="VEuPathDB" id="FungiDB:SPSK_01175"/>
<dbReference type="Proteomes" id="UP000033710">
    <property type="component" value="Unassembled WGS sequence"/>
</dbReference>
<accession>A0A0F2LZ92</accession>
<dbReference type="InterPro" id="IPR018555">
    <property type="entry name" value="C630.06c-like"/>
</dbReference>
<evidence type="ECO:0000256" key="1">
    <source>
        <dbReference type="SAM" id="MobiDB-lite"/>
    </source>
</evidence>
<evidence type="ECO:0000313" key="3">
    <source>
        <dbReference type="Proteomes" id="UP000033710"/>
    </source>
</evidence>
<protein>
    <submittedName>
        <fullName evidence="2">Uncharacterized protein</fullName>
    </submittedName>
</protein>
<dbReference type="Pfam" id="PF09428">
    <property type="entry name" value="DUF2011"/>
    <property type="match status" value="1"/>
</dbReference>
<feature type="region of interest" description="Disordered" evidence="1">
    <location>
        <begin position="60"/>
        <end position="122"/>
    </location>
</feature>
<feature type="region of interest" description="Disordered" evidence="1">
    <location>
        <begin position="1"/>
        <end position="38"/>
    </location>
</feature>
<feature type="region of interest" description="Disordered" evidence="1">
    <location>
        <begin position="277"/>
        <end position="387"/>
    </location>
</feature>
<dbReference type="KEGG" id="ssck:SPSK_01175"/>
<feature type="compositionally biased region" description="Basic and acidic residues" evidence="1">
    <location>
        <begin position="321"/>
        <end position="332"/>
    </location>
</feature>